<proteinExistence type="predicted"/>
<feature type="compositionally biased region" description="Acidic residues" evidence="6">
    <location>
        <begin position="986"/>
        <end position="997"/>
    </location>
</feature>
<comment type="subcellular location">
    <subcellularLocation>
        <location evidence="1">Cell membrane</location>
        <topology evidence="1">Multi-pass membrane protein</topology>
    </subcellularLocation>
</comment>
<accession>A0A1P8WIJ3</accession>
<evidence type="ECO:0000313" key="10">
    <source>
        <dbReference type="Proteomes" id="UP000187735"/>
    </source>
</evidence>
<feature type="domain" description="SSD" evidence="8">
    <location>
        <begin position="342"/>
        <end position="458"/>
    </location>
</feature>
<feature type="transmembrane region" description="Helical" evidence="7">
    <location>
        <begin position="866"/>
        <end position="887"/>
    </location>
</feature>
<sequence length="1017" mass="110364">MASDGDKPIGFLSRLLGSVVGFGARRPRLALWMMVLVGCAGVGVTVSDLKLRTSRSDLLAPEKAWDDYAESFGGGSDLVVVAQTDVPNAALLQTVLDQLGERLIREPEYFSNVLFKIDQSDLRRKALQYLSETELQAAIRRVDQFTPVLSNQQWDLLRVERLAGQLDTQIASATQKQTNATGAVAYAERLATSLSGFLDVGQDDVRVNTQGFRSPWPDIVSTEIEHSAQDADLAYLMNSNRSVGMLHVHPVPDKKGLDANSRSLVRLREHLAELEEEYGAVAPDLKLSLTGIPVLEHDELRRSGRDMINAALIAFIAVGLLLSFGLKGMRHPMLVLIMLVNALAVTFGVATLAVGHLNILSICFAAIMIGLGVDFGIHFVTRYLFLRQELYEMDESLVLTGQSVGTGILTSALTTAIAFASAALTGYPGLAELGIIAAGGILICALMTFTFLPALIALSDEHVEIDELPVPISGDFWRSAVSGFPITAIAVAVIGIVAVAWNAVNYEDGSVSFNVAYDSNLLKLQDHTLDSVQAERTLAASDESLLYAVAIAETQAETDALRAKLLALPTVARVTELSSRIPQQASAGQQQLIGQLKTKLQNMPTRTPTFAASNPEVVGVSLDRLYKTLSASSDLKAHKAAERLDEFLNKFASLPTNKQAQVIDAYQDMMVGSLLKEFGQVATATSLEPVGLEDLPEAWRNRYLRVDGERQLWLVKIFPKEEVWNEVALASFVRDIRTVAPDVTGVPVQNYDSAVKMKACYKTIAVYSLAAIALFLLFDFLRPGQKLLTVIPPLLIVGFIGYTSIQRHGDLNPNMLVAIYLGMVAFVATVFDFRNLRDTFIALVPPIGGGLMLLGIMAILNVDFNPINLIVLPLVLGIGVDDGVHMVHDYRRQLMAGKKEYRPSGDTMNGVFLTSLTSIVGFGSLMISAHQGLKSVGIVLAIGVACCLAVALILVPPMLVLVAKYQPASFEPVVIRLPKKRKAEASDDSDGDSDGTDSEGRRLSRKERRRQQQQAAA</sequence>
<keyword evidence="3 7" id="KW-0812">Transmembrane</keyword>
<name>A0A1P8WIJ3_9PLAN</name>
<dbReference type="Proteomes" id="UP000187735">
    <property type="component" value="Chromosome"/>
</dbReference>
<dbReference type="Pfam" id="PF03176">
    <property type="entry name" value="MMPL"/>
    <property type="match status" value="2"/>
</dbReference>
<evidence type="ECO:0000259" key="8">
    <source>
        <dbReference type="PROSITE" id="PS50156"/>
    </source>
</evidence>
<keyword evidence="4 7" id="KW-1133">Transmembrane helix</keyword>
<dbReference type="InterPro" id="IPR000731">
    <property type="entry name" value="SSD"/>
</dbReference>
<protein>
    <submittedName>
        <fullName evidence="9">Hopanoid biosynthesis associated RND transporter like protein HpnN</fullName>
    </submittedName>
</protein>
<feature type="transmembrane region" description="Helical" evidence="7">
    <location>
        <begin position="764"/>
        <end position="781"/>
    </location>
</feature>
<evidence type="ECO:0000256" key="5">
    <source>
        <dbReference type="ARBA" id="ARBA00023136"/>
    </source>
</evidence>
<dbReference type="RefSeq" id="WP_077025272.1">
    <property type="nucleotide sequence ID" value="NZ_CP017641.1"/>
</dbReference>
<feature type="domain" description="SSD" evidence="8">
    <location>
        <begin position="854"/>
        <end position="961"/>
    </location>
</feature>
<evidence type="ECO:0000256" key="7">
    <source>
        <dbReference type="SAM" id="Phobius"/>
    </source>
</evidence>
<feature type="transmembrane region" description="Helical" evidence="7">
    <location>
        <begin position="397"/>
        <end position="423"/>
    </location>
</feature>
<feature type="transmembrane region" description="Helical" evidence="7">
    <location>
        <begin position="908"/>
        <end position="929"/>
    </location>
</feature>
<evidence type="ECO:0000256" key="4">
    <source>
        <dbReference type="ARBA" id="ARBA00022989"/>
    </source>
</evidence>
<feature type="transmembrane region" description="Helical" evidence="7">
    <location>
        <begin position="817"/>
        <end position="833"/>
    </location>
</feature>
<dbReference type="PANTHER" id="PTHR33406">
    <property type="entry name" value="MEMBRANE PROTEIN MJ1562-RELATED"/>
    <property type="match status" value="1"/>
</dbReference>
<dbReference type="STRING" id="1891926.Fuma_03496"/>
<evidence type="ECO:0000256" key="2">
    <source>
        <dbReference type="ARBA" id="ARBA00022475"/>
    </source>
</evidence>
<feature type="transmembrane region" description="Helical" evidence="7">
    <location>
        <begin position="29"/>
        <end position="46"/>
    </location>
</feature>
<reference evidence="9 10" key="1">
    <citation type="journal article" date="2016" name="Front. Microbiol.">
        <title>Fuerstia marisgermanicae gen. nov., sp. nov., an Unusual Member of the Phylum Planctomycetes from the German Wadden Sea.</title>
        <authorList>
            <person name="Kohn T."/>
            <person name="Heuer A."/>
            <person name="Jogler M."/>
            <person name="Vollmers J."/>
            <person name="Boedeker C."/>
            <person name="Bunk B."/>
            <person name="Rast P."/>
            <person name="Borchert D."/>
            <person name="Glockner I."/>
            <person name="Freese H.M."/>
            <person name="Klenk H.P."/>
            <person name="Overmann J."/>
            <person name="Kaster A.K."/>
            <person name="Rohde M."/>
            <person name="Wiegand S."/>
            <person name="Jogler C."/>
        </authorList>
    </citation>
    <scope>NUCLEOTIDE SEQUENCE [LARGE SCALE GENOMIC DNA]</scope>
    <source>
        <strain evidence="9 10">NH11</strain>
    </source>
</reference>
<evidence type="ECO:0000256" key="3">
    <source>
        <dbReference type="ARBA" id="ARBA00022692"/>
    </source>
</evidence>
<dbReference type="InterPro" id="IPR004869">
    <property type="entry name" value="MMPL_dom"/>
</dbReference>
<feature type="transmembrane region" description="Helical" evidence="7">
    <location>
        <begin position="307"/>
        <end position="326"/>
    </location>
</feature>
<evidence type="ECO:0000313" key="9">
    <source>
        <dbReference type="EMBL" id="APZ93878.1"/>
    </source>
</evidence>
<keyword evidence="10" id="KW-1185">Reference proteome</keyword>
<dbReference type="InterPro" id="IPR050545">
    <property type="entry name" value="Mycobact_MmpL"/>
</dbReference>
<keyword evidence="2" id="KW-1003">Cell membrane</keyword>
<feature type="region of interest" description="Disordered" evidence="6">
    <location>
        <begin position="980"/>
        <end position="1017"/>
    </location>
</feature>
<feature type="transmembrane region" description="Helical" evidence="7">
    <location>
        <begin position="479"/>
        <end position="501"/>
    </location>
</feature>
<dbReference type="PANTHER" id="PTHR33406:SF13">
    <property type="entry name" value="MEMBRANE PROTEIN YDFJ"/>
    <property type="match status" value="1"/>
</dbReference>
<dbReference type="Gene3D" id="1.20.1640.10">
    <property type="entry name" value="Multidrug efflux transporter AcrB transmembrane domain"/>
    <property type="match status" value="2"/>
</dbReference>
<evidence type="ECO:0000256" key="1">
    <source>
        <dbReference type="ARBA" id="ARBA00004651"/>
    </source>
</evidence>
<dbReference type="EMBL" id="CP017641">
    <property type="protein sequence ID" value="APZ93878.1"/>
    <property type="molecule type" value="Genomic_DNA"/>
</dbReference>
<feature type="transmembrane region" description="Helical" evidence="7">
    <location>
        <begin position="935"/>
        <end position="955"/>
    </location>
</feature>
<dbReference type="KEGG" id="fmr:Fuma_03496"/>
<feature type="transmembrane region" description="Helical" evidence="7">
    <location>
        <begin position="840"/>
        <end position="860"/>
    </location>
</feature>
<dbReference type="AlphaFoldDB" id="A0A1P8WIJ3"/>
<dbReference type="PROSITE" id="PS50156">
    <property type="entry name" value="SSD"/>
    <property type="match status" value="2"/>
</dbReference>
<dbReference type="OrthoDB" id="9809027at2"/>
<feature type="transmembrane region" description="Helical" evidence="7">
    <location>
        <begin position="435"/>
        <end position="458"/>
    </location>
</feature>
<feature type="transmembrane region" description="Helical" evidence="7">
    <location>
        <begin position="359"/>
        <end position="385"/>
    </location>
</feature>
<gene>
    <name evidence="9" type="ORF">Fuma_03496</name>
</gene>
<organism evidence="9 10">
    <name type="scientific">Fuerstiella marisgermanici</name>
    <dbReference type="NCBI Taxonomy" id="1891926"/>
    <lineage>
        <taxon>Bacteria</taxon>
        <taxon>Pseudomonadati</taxon>
        <taxon>Planctomycetota</taxon>
        <taxon>Planctomycetia</taxon>
        <taxon>Planctomycetales</taxon>
        <taxon>Planctomycetaceae</taxon>
        <taxon>Fuerstiella</taxon>
    </lineage>
</organism>
<dbReference type="GO" id="GO:0005886">
    <property type="term" value="C:plasma membrane"/>
    <property type="evidence" value="ECO:0007669"/>
    <property type="project" value="UniProtKB-SubCell"/>
</dbReference>
<feature type="transmembrane region" description="Helical" evidence="7">
    <location>
        <begin position="333"/>
        <end position="353"/>
    </location>
</feature>
<keyword evidence="5 7" id="KW-0472">Membrane</keyword>
<dbReference type="SUPFAM" id="SSF82866">
    <property type="entry name" value="Multidrug efflux transporter AcrB transmembrane domain"/>
    <property type="match status" value="2"/>
</dbReference>
<evidence type="ECO:0000256" key="6">
    <source>
        <dbReference type="SAM" id="MobiDB-lite"/>
    </source>
</evidence>